<dbReference type="InterPro" id="IPR027417">
    <property type="entry name" value="P-loop_NTPase"/>
</dbReference>
<keyword evidence="6" id="KW-1185">Reference proteome</keyword>
<dbReference type="GO" id="GO:0006260">
    <property type="term" value="P:DNA replication"/>
    <property type="evidence" value="ECO:0007669"/>
    <property type="project" value="TreeGrafter"/>
</dbReference>
<evidence type="ECO:0000256" key="3">
    <source>
        <dbReference type="ARBA" id="ARBA00022840"/>
    </source>
</evidence>
<evidence type="ECO:0000256" key="1">
    <source>
        <dbReference type="ARBA" id="ARBA00008059"/>
    </source>
</evidence>
<dbReference type="RefSeq" id="WP_154533415.1">
    <property type="nucleotide sequence ID" value="NZ_VUNG01000005.1"/>
</dbReference>
<name>A0A7K0KD25_9BACT</name>
<dbReference type="NCBIfam" id="NF038214">
    <property type="entry name" value="IS21_help_AAA"/>
    <property type="match status" value="1"/>
</dbReference>
<dbReference type="PIRSF" id="PIRSF003073">
    <property type="entry name" value="DNAC_TnpB_IstB"/>
    <property type="match status" value="1"/>
</dbReference>
<dbReference type="CDD" id="cd00009">
    <property type="entry name" value="AAA"/>
    <property type="match status" value="1"/>
</dbReference>
<accession>A0A7K0KD25</accession>
<reference evidence="5 6" key="1">
    <citation type="submission" date="2019-08" db="EMBL/GenBank/DDBJ databases">
        <title>In-depth cultivation of the pig gut microbiome towards novel bacterial diversity and tailored functional studies.</title>
        <authorList>
            <person name="Wylensek D."/>
            <person name="Hitch T.C.A."/>
            <person name="Clavel T."/>
        </authorList>
    </citation>
    <scope>NUCLEOTIDE SEQUENCE [LARGE SCALE GENOMIC DNA]</scope>
    <source>
        <strain evidence="5 6">LKV-178-WT-2A</strain>
    </source>
</reference>
<dbReference type="Pfam" id="PF01695">
    <property type="entry name" value="IstB_IS21"/>
    <property type="match status" value="1"/>
</dbReference>
<gene>
    <name evidence="5" type="ORF">FYJ73_03965</name>
</gene>
<dbReference type="AlphaFoldDB" id="A0A7K0KD25"/>
<evidence type="ECO:0000256" key="2">
    <source>
        <dbReference type="ARBA" id="ARBA00022741"/>
    </source>
</evidence>
<dbReference type="Proteomes" id="UP000438914">
    <property type="component" value="Unassembled WGS sequence"/>
</dbReference>
<dbReference type="Gene3D" id="3.40.50.300">
    <property type="entry name" value="P-loop containing nucleotide triphosphate hydrolases"/>
    <property type="match status" value="1"/>
</dbReference>
<dbReference type="GO" id="GO:0005524">
    <property type="term" value="F:ATP binding"/>
    <property type="evidence" value="ECO:0007669"/>
    <property type="project" value="UniProtKB-KW"/>
</dbReference>
<comment type="caution">
    <text evidence="5">The sequence shown here is derived from an EMBL/GenBank/DDBJ whole genome shotgun (WGS) entry which is preliminary data.</text>
</comment>
<evidence type="ECO:0000313" key="5">
    <source>
        <dbReference type="EMBL" id="MST83836.1"/>
    </source>
</evidence>
<dbReference type="SMART" id="SM00382">
    <property type="entry name" value="AAA"/>
    <property type="match status" value="1"/>
</dbReference>
<organism evidence="5 6">
    <name type="scientific">Hallella mizrahii</name>
    <dbReference type="NCBI Taxonomy" id="2606637"/>
    <lineage>
        <taxon>Bacteria</taxon>
        <taxon>Pseudomonadati</taxon>
        <taxon>Bacteroidota</taxon>
        <taxon>Bacteroidia</taxon>
        <taxon>Bacteroidales</taxon>
        <taxon>Prevotellaceae</taxon>
        <taxon>Hallella</taxon>
    </lineage>
</organism>
<dbReference type="EMBL" id="VUNG01000005">
    <property type="protein sequence ID" value="MST83836.1"/>
    <property type="molecule type" value="Genomic_DNA"/>
</dbReference>
<dbReference type="SUPFAM" id="SSF52540">
    <property type="entry name" value="P-loop containing nucleoside triphosphate hydrolases"/>
    <property type="match status" value="1"/>
</dbReference>
<dbReference type="InterPro" id="IPR028350">
    <property type="entry name" value="DNAC/IstB-like"/>
</dbReference>
<evidence type="ECO:0000313" key="6">
    <source>
        <dbReference type="Proteomes" id="UP000438914"/>
    </source>
</evidence>
<sequence>MNNQETVDALESLKLHGMAVEFNSIITLPEQKRPGREMTVAKMIDAERQYRQEKKTAMYLRTSKLRYNNAVIEDVICSTARNLTEAQLAEYSDCNFVRRAENLLVTGLTGCGKSFLVNALGRQACCLGLRTEYYNMNRFIEQISIAKSDGSFIKLLNHLNRDDLLILDDFGLAPMTANARLALLQILEDRYEKKSVIIASQLPIDKWYDYIAEPTLADAIMDRIINNANIIQLQGESLRQMKKKSLLLQK</sequence>
<dbReference type="InterPro" id="IPR047661">
    <property type="entry name" value="IstB"/>
</dbReference>
<comment type="similarity">
    <text evidence="1">Belongs to the IS21/IS1162 putative ATP-binding protein family.</text>
</comment>
<dbReference type="PANTHER" id="PTHR30050:SF4">
    <property type="entry name" value="ATP-BINDING PROTEIN RV3427C IN INSERTION SEQUENCE-RELATED"/>
    <property type="match status" value="1"/>
</dbReference>
<protein>
    <submittedName>
        <fullName evidence="5">ATP-binding protein</fullName>
    </submittedName>
</protein>
<dbReference type="InterPro" id="IPR002611">
    <property type="entry name" value="IstB_ATP-bd"/>
</dbReference>
<evidence type="ECO:0000259" key="4">
    <source>
        <dbReference type="SMART" id="SM00382"/>
    </source>
</evidence>
<proteinExistence type="inferred from homology"/>
<dbReference type="InterPro" id="IPR003593">
    <property type="entry name" value="AAA+_ATPase"/>
</dbReference>
<dbReference type="PANTHER" id="PTHR30050">
    <property type="entry name" value="CHROMOSOMAL REPLICATION INITIATOR PROTEIN DNAA"/>
    <property type="match status" value="1"/>
</dbReference>
<feature type="domain" description="AAA+ ATPase" evidence="4">
    <location>
        <begin position="99"/>
        <end position="236"/>
    </location>
</feature>
<keyword evidence="3 5" id="KW-0067">ATP-binding</keyword>
<keyword evidence="2" id="KW-0547">Nucleotide-binding</keyword>